<accession>A0A1Q9F233</accession>
<proteinExistence type="predicted"/>
<dbReference type="Proteomes" id="UP000186817">
    <property type="component" value="Unassembled WGS sequence"/>
</dbReference>
<dbReference type="EMBL" id="LSRX01000024">
    <property type="protein sequence ID" value="OLQ13717.1"/>
    <property type="molecule type" value="Genomic_DNA"/>
</dbReference>
<name>A0A1Q9F233_SYMMI</name>
<protein>
    <submittedName>
        <fullName evidence="1">Uncharacterized protein</fullName>
    </submittedName>
</protein>
<comment type="caution">
    <text evidence="1">The sequence shown here is derived from an EMBL/GenBank/DDBJ whole genome shotgun (WGS) entry which is preliminary data.</text>
</comment>
<reference evidence="1 2" key="1">
    <citation type="submission" date="2016-02" db="EMBL/GenBank/DDBJ databases">
        <title>Genome analysis of coral dinoflagellate symbionts highlights evolutionary adaptations to a symbiotic lifestyle.</title>
        <authorList>
            <person name="Aranda M."/>
            <person name="Li Y."/>
            <person name="Liew Y.J."/>
            <person name="Baumgarten S."/>
            <person name="Simakov O."/>
            <person name="Wilson M."/>
            <person name="Piel J."/>
            <person name="Ashoor H."/>
            <person name="Bougouffa S."/>
            <person name="Bajic V.B."/>
            <person name="Ryu T."/>
            <person name="Ravasi T."/>
            <person name="Bayer T."/>
            <person name="Micklem G."/>
            <person name="Kim H."/>
            <person name="Bhak J."/>
            <person name="Lajeunesse T.C."/>
            <person name="Voolstra C.R."/>
        </authorList>
    </citation>
    <scope>NUCLEOTIDE SEQUENCE [LARGE SCALE GENOMIC DNA]</scope>
    <source>
        <strain evidence="1 2">CCMP2467</strain>
    </source>
</reference>
<dbReference type="OrthoDB" id="409931at2759"/>
<keyword evidence="2" id="KW-1185">Reference proteome</keyword>
<organism evidence="1 2">
    <name type="scientific">Symbiodinium microadriaticum</name>
    <name type="common">Dinoflagellate</name>
    <name type="synonym">Zooxanthella microadriatica</name>
    <dbReference type="NCBI Taxonomy" id="2951"/>
    <lineage>
        <taxon>Eukaryota</taxon>
        <taxon>Sar</taxon>
        <taxon>Alveolata</taxon>
        <taxon>Dinophyceae</taxon>
        <taxon>Suessiales</taxon>
        <taxon>Symbiodiniaceae</taxon>
        <taxon>Symbiodinium</taxon>
    </lineage>
</organism>
<evidence type="ECO:0000313" key="1">
    <source>
        <dbReference type="EMBL" id="OLQ13717.1"/>
    </source>
</evidence>
<gene>
    <name evidence="1" type="ORF">AK812_SmicGene2203</name>
</gene>
<evidence type="ECO:0000313" key="2">
    <source>
        <dbReference type="Proteomes" id="UP000186817"/>
    </source>
</evidence>
<dbReference type="AlphaFoldDB" id="A0A1Q9F233"/>
<sequence length="159" mass="18063">MDICWGHAAAFGGLAGIRRFAYSLHCSSFLGCQQAAARLPAALDNKKELPIVSIVVPFWGYLLGYDSDAFSNIELFHNDAINECGEGVLKHDLKEVLEMQYRGHFFAKVEDEKRNDFGIVEFPFILTPVSKVRMLSIESLLLQREEDLVLWIRNIKIMI</sequence>